<accession>A0ABW6SW23</accession>
<gene>
    <name evidence="1" type="ORF">ACFYXI_22400</name>
</gene>
<name>A0ABW6SW23_9ACTN</name>
<comment type="caution">
    <text evidence="1">The sequence shown here is derived from an EMBL/GenBank/DDBJ whole genome shotgun (WGS) entry which is preliminary data.</text>
</comment>
<evidence type="ECO:0000313" key="1">
    <source>
        <dbReference type="EMBL" id="MFF3668342.1"/>
    </source>
</evidence>
<dbReference type="Proteomes" id="UP001602013">
    <property type="component" value="Unassembled WGS sequence"/>
</dbReference>
<sequence>MAESLIERLATWGVGTVFGLPGDVPGRATCRQAKKFTEAFLRGRPHKVAIATTPLKNRIRQKGD</sequence>
<evidence type="ECO:0000313" key="2">
    <source>
        <dbReference type="Proteomes" id="UP001602013"/>
    </source>
</evidence>
<evidence type="ECO:0008006" key="3">
    <source>
        <dbReference type="Google" id="ProtNLM"/>
    </source>
</evidence>
<proteinExistence type="predicted"/>
<dbReference type="RefSeq" id="WP_387413841.1">
    <property type="nucleotide sequence ID" value="NZ_JBIASD010000015.1"/>
</dbReference>
<keyword evidence="2" id="KW-1185">Reference proteome</keyword>
<organism evidence="1 2">
    <name type="scientific">Microtetraspora malaysiensis</name>
    <dbReference type="NCBI Taxonomy" id="161358"/>
    <lineage>
        <taxon>Bacteria</taxon>
        <taxon>Bacillati</taxon>
        <taxon>Actinomycetota</taxon>
        <taxon>Actinomycetes</taxon>
        <taxon>Streptosporangiales</taxon>
        <taxon>Streptosporangiaceae</taxon>
        <taxon>Microtetraspora</taxon>
    </lineage>
</organism>
<dbReference type="EMBL" id="JBIASD010000015">
    <property type="protein sequence ID" value="MFF3668342.1"/>
    <property type="molecule type" value="Genomic_DNA"/>
</dbReference>
<reference evidence="1 2" key="1">
    <citation type="submission" date="2024-10" db="EMBL/GenBank/DDBJ databases">
        <title>The Natural Products Discovery Center: Release of the First 8490 Sequenced Strains for Exploring Actinobacteria Biosynthetic Diversity.</title>
        <authorList>
            <person name="Kalkreuter E."/>
            <person name="Kautsar S.A."/>
            <person name="Yang D."/>
            <person name="Bader C.D."/>
            <person name="Teijaro C.N."/>
            <person name="Fluegel L."/>
            <person name="Davis C.M."/>
            <person name="Simpson J.R."/>
            <person name="Lauterbach L."/>
            <person name="Steele A.D."/>
            <person name="Gui C."/>
            <person name="Meng S."/>
            <person name="Li G."/>
            <person name="Viehrig K."/>
            <person name="Ye F."/>
            <person name="Su P."/>
            <person name="Kiefer A.F."/>
            <person name="Nichols A."/>
            <person name="Cepeda A.J."/>
            <person name="Yan W."/>
            <person name="Fan B."/>
            <person name="Jiang Y."/>
            <person name="Adhikari A."/>
            <person name="Zheng C.-J."/>
            <person name="Schuster L."/>
            <person name="Cowan T.M."/>
            <person name="Smanski M.J."/>
            <person name="Chevrette M.G."/>
            <person name="De Carvalho L.P.S."/>
            <person name="Shen B."/>
        </authorList>
    </citation>
    <scope>NUCLEOTIDE SEQUENCE [LARGE SCALE GENOMIC DNA]</scope>
    <source>
        <strain evidence="1 2">NPDC002173</strain>
    </source>
</reference>
<protein>
    <recommendedName>
        <fullName evidence="3">Thiamine pyrophosphate enzyme N-terminal TPP-binding domain-containing protein</fullName>
    </recommendedName>
</protein>